<comment type="caution">
    <text evidence="3">The sequence shown here is derived from an EMBL/GenBank/DDBJ whole genome shotgun (WGS) entry which is preliminary data.</text>
</comment>
<dbReference type="SMART" id="SM00849">
    <property type="entry name" value="Lactamase_B"/>
    <property type="match status" value="1"/>
</dbReference>
<evidence type="ECO:0000256" key="1">
    <source>
        <dbReference type="SAM" id="SignalP"/>
    </source>
</evidence>
<evidence type="ECO:0000313" key="4">
    <source>
        <dbReference type="Proteomes" id="UP001143307"/>
    </source>
</evidence>
<dbReference type="InterPro" id="IPR036866">
    <property type="entry name" value="RibonucZ/Hydroxyglut_hydro"/>
</dbReference>
<gene>
    <name evidence="3" type="ORF">EYC87_04540</name>
</gene>
<dbReference type="PANTHER" id="PTHR43223">
    <property type="entry name" value="ALKYL/ARYL-SULFATASE"/>
    <property type="match status" value="1"/>
</dbReference>
<dbReference type="RefSeq" id="WP_279251811.1">
    <property type="nucleotide sequence ID" value="NZ_SHNP01000001.1"/>
</dbReference>
<dbReference type="SUPFAM" id="SSF56281">
    <property type="entry name" value="Metallo-hydrolase/oxidoreductase"/>
    <property type="match status" value="1"/>
</dbReference>
<sequence length="489" mass="54439">MKNLLSYCLVAALSLLIGMLLSDTDIATVARDTANKARSAAVEVVGNSAGVKTRTMVLAENPEIISRLMEGGSFGGEYSIEAAQNMFGRTKSAIEDVRKKTHVVEVGPGSYLIRMPIVNAAFFVTEEGVVLVDAGMGPAGPAVLDAIRSVTDKPIHTVIYSHGHVDHAYGTWAIIEAGETPQIIAHDLLKPRFNRYIRLRGSLARYMSQPEDQLPASTSDLVWPTRYFTDRLEIEVGDETFILQHHKGETDDQLYVWVPGREALASADYYQGFLPNAGNGKRSQRHVEEWSVAMKEMAALNPQILLPAHGKEITEPAVIQENFLALAEAFDYIVDHTIDGLNAGKRKEQIFGSVQLPEHLANHPSLNVQYVTPNDISKMVIKKYTGWWDDIPSNWTPASMEQQGNMIIELAGGNIPAITSYARKLITQDIRLASHLTDWLFYARPDNAEVQQLVFDVYKSRILDPDTNTMEMLTYLDQMTAAKERARRR</sequence>
<dbReference type="InterPro" id="IPR001279">
    <property type="entry name" value="Metallo-B-lactamas"/>
</dbReference>
<accession>A0ABT3SS85</accession>
<dbReference type="PANTHER" id="PTHR43223:SF2">
    <property type="entry name" value="METALLO-BETA-LACTAMASE DOMAIN-CONTAINING PROTEIN"/>
    <property type="match status" value="1"/>
</dbReference>
<organism evidence="3 4">
    <name type="scientific">Candidatus Seongchinamella marina</name>
    <dbReference type="NCBI Taxonomy" id="2518990"/>
    <lineage>
        <taxon>Bacteria</taxon>
        <taxon>Pseudomonadati</taxon>
        <taxon>Pseudomonadota</taxon>
        <taxon>Gammaproteobacteria</taxon>
        <taxon>Cellvibrionales</taxon>
        <taxon>Halieaceae</taxon>
        <taxon>Seongchinamella</taxon>
    </lineage>
</organism>
<proteinExistence type="predicted"/>
<reference evidence="3" key="1">
    <citation type="submission" date="2019-02" db="EMBL/GenBank/DDBJ databases">
        <authorList>
            <person name="Li S.-H."/>
        </authorList>
    </citation>
    <scope>NUCLEOTIDE SEQUENCE</scope>
    <source>
        <strain evidence="3">IMCC8485</strain>
    </source>
</reference>
<keyword evidence="1" id="KW-0732">Signal</keyword>
<dbReference type="InterPro" id="IPR038536">
    <property type="entry name" value="Alkyl/aryl-sulf_dimr_sf"/>
</dbReference>
<dbReference type="Gene3D" id="1.25.40.880">
    <property type="entry name" value="Alkyl sulfatase, dimerisation domain"/>
    <property type="match status" value="1"/>
</dbReference>
<feature type="domain" description="Metallo-beta-lactamase" evidence="2">
    <location>
        <begin position="117"/>
        <end position="309"/>
    </location>
</feature>
<evidence type="ECO:0000259" key="2">
    <source>
        <dbReference type="SMART" id="SM00849"/>
    </source>
</evidence>
<dbReference type="Proteomes" id="UP001143307">
    <property type="component" value="Unassembled WGS sequence"/>
</dbReference>
<dbReference type="CDD" id="cd16282">
    <property type="entry name" value="metallo-hydrolase-like_MBL-fold"/>
    <property type="match status" value="1"/>
</dbReference>
<dbReference type="EMBL" id="SHNP01000001">
    <property type="protein sequence ID" value="MCX2972853.1"/>
    <property type="molecule type" value="Genomic_DNA"/>
</dbReference>
<dbReference type="Pfam" id="PF00753">
    <property type="entry name" value="Lactamase_B"/>
    <property type="match status" value="1"/>
</dbReference>
<evidence type="ECO:0000313" key="3">
    <source>
        <dbReference type="EMBL" id="MCX2972853.1"/>
    </source>
</evidence>
<name>A0ABT3SS85_9GAMM</name>
<feature type="signal peptide" evidence="1">
    <location>
        <begin position="1"/>
        <end position="22"/>
    </location>
</feature>
<dbReference type="Gene3D" id="3.60.15.10">
    <property type="entry name" value="Ribonuclease Z/Hydroxyacylglutathione hydrolase-like"/>
    <property type="match status" value="1"/>
</dbReference>
<dbReference type="InterPro" id="IPR052195">
    <property type="entry name" value="Bact_Alkyl/Aryl-Sulfatase"/>
</dbReference>
<protein>
    <submittedName>
        <fullName evidence="3">MBL fold metallo-hydrolase</fullName>
    </submittedName>
</protein>
<keyword evidence="4" id="KW-1185">Reference proteome</keyword>
<feature type="chain" id="PRO_5045406770" evidence="1">
    <location>
        <begin position="23"/>
        <end position="489"/>
    </location>
</feature>
<dbReference type="Pfam" id="PF14863">
    <property type="entry name" value="Alkyl_sulf_dimr"/>
    <property type="match status" value="1"/>
</dbReference>
<dbReference type="InterPro" id="IPR029228">
    <property type="entry name" value="Alkyl_sulf_dimr"/>
</dbReference>